<dbReference type="KEGG" id="mmb:Mmol_1846"/>
<dbReference type="eggNOG" id="ENOG502Z9WJ">
    <property type="taxonomic scope" value="Bacteria"/>
</dbReference>
<reference evidence="1 2" key="2">
    <citation type="journal article" date="2011" name="J. Bacteriol.">
        <title>Genomes of three methylotrophs from a single niche uncover genetic and metabolic divergence of Methylophilaceae.</title>
        <authorList>
            <person name="Lapidus A."/>
            <person name="Clum A."/>
            <person name="Labutti K."/>
            <person name="Kaluzhnaya M.G."/>
            <person name="Lim S."/>
            <person name="Beck D.A."/>
            <person name="Glavina Del Rio T."/>
            <person name="Nolan M."/>
            <person name="Mavromatis K."/>
            <person name="Huntemann M."/>
            <person name="Lucas S."/>
            <person name="Lidstrom M.E."/>
            <person name="Ivanova N."/>
            <person name="Chistoserdova L."/>
        </authorList>
    </citation>
    <scope>NUCLEOTIDE SEQUENCE [LARGE SCALE GENOMIC DNA]</scope>
    <source>
        <strain evidence="2">JLW8 / ATCC BAA-1282 / DSM 17540</strain>
    </source>
</reference>
<evidence type="ECO:0008006" key="3">
    <source>
        <dbReference type="Google" id="ProtNLM"/>
    </source>
</evidence>
<protein>
    <recommendedName>
        <fullName evidence="3">PD-(D/E)XK motif protein</fullName>
    </recommendedName>
</protein>
<evidence type="ECO:0000313" key="2">
    <source>
        <dbReference type="Proteomes" id="UP000002742"/>
    </source>
</evidence>
<evidence type="ECO:0000313" key="1">
    <source>
        <dbReference type="EMBL" id="ACT48749.1"/>
    </source>
</evidence>
<dbReference type="Pfam" id="PF14390">
    <property type="entry name" value="DUF4420"/>
    <property type="match status" value="1"/>
</dbReference>
<dbReference type="InterPro" id="IPR025534">
    <property type="entry name" value="DUF4420"/>
</dbReference>
<dbReference type="HOGENOM" id="CLU_069764_0_1_4"/>
<dbReference type="EMBL" id="CP001672">
    <property type="protein sequence ID" value="ACT48749.1"/>
    <property type="molecule type" value="Genomic_DNA"/>
</dbReference>
<dbReference type="STRING" id="583345.Mmol_1846"/>
<dbReference type="Proteomes" id="UP000002742">
    <property type="component" value="Chromosome"/>
</dbReference>
<proteinExistence type="predicted"/>
<name>C6WXV0_METML</name>
<gene>
    <name evidence="1" type="ordered locus">Mmol_1846</name>
</gene>
<sequence>MTNLTLPWEGMPESSRRRISTITNHNVYWITDLEGRCGIFIKSRSEFANVKTSISLNGIDLIKRNSTGTGELILLLNDIKDAPIFNKICEDLISSIEQHENNDAMIIGVEVRLQRWQELLRKGHSNVMSVELQMGLFSELVFLKDYLSRELNIESAIISWVGPEFDKQDFLFDSAIVEVKSYRTSKGQLVDISSKQQLYSEKQPLFLVTFGLTRSEAGQTVEDIVSEILELLAPVSKLTLDVFNTKLINYGYIPELKNEPYVGFIIDKTRFFSIGEGFPRIPFDIPLEIVKLGYTIDLSLCNAFEVTFDNIFT</sequence>
<reference evidence="2" key="1">
    <citation type="submission" date="2009-07" db="EMBL/GenBank/DDBJ databases">
        <title>Complete sequence of Methylotenera mobilis JLW8.</title>
        <authorList>
            <consortium name="US DOE Joint Genome Institute"/>
            <person name="Lucas S."/>
            <person name="Copeland A."/>
            <person name="Lapidus A."/>
            <person name="Glavina del Rio T."/>
            <person name="Tice H."/>
            <person name="Bruce D."/>
            <person name="Goodwin L."/>
            <person name="Pitluck S."/>
            <person name="LaButti K.M."/>
            <person name="Clum A."/>
            <person name="Larimer F."/>
            <person name="Land M."/>
            <person name="Hauser L."/>
            <person name="Kyrpides N."/>
            <person name="Mikhailova N."/>
            <person name="Kayluzhnaya M."/>
            <person name="Chistoserdova L."/>
        </authorList>
    </citation>
    <scope>NUCLEOTIDE SEQUENCE [LARGE SCALE GENOMIC DNA]</scope>
    <source>
        <strain evidence="2">JLW8 / ATCC BAA-1282 / DSM 17540</strain>
    </source>
</reference>
<dbReference type="AlphaFoldDB" id="C6WXV0"/>
<organism evidence="1 2">
    <name type="scientific">Methylotenera mobilis (strain JLW8 / ATCC BAA-1282 / DSM 17540)</name>
    <dbReference type="NCBI Taxonomy" id="583345"/>
    <lineage>
        <taxon>Bacteria</taxon>
        <taxon>Pseudomonadati</taxon>
        <taxon>Pseudomonadota</taxon>
        <taxon>Betaproteobacteria</taxon>
        <taxon>Nitrosomonadales</taxon>
        <taxon>Methylophilaceae</taxon>
        <taxon>Methylotenera</taxon>
    </lineage>
</organism>
<keyword evidence="2" id="KW-1185">Reference proteome</keyword>
<accession>C6WXV0</accession>